<dbReference type="Proteomes" id="UP000326759">
    <property type="component" value="Unassembled WGS sequence"/>
</dbReference>
<organism evidence="3 4">
    <name type="scientific">Armadillidium nasatum</name>
    <dbReference type="NCBI Taxonomy" id="96803"/>
    <lineage>
        <taxon>Eukaryota</taxon>
        <taxon>Metazoa</taxon>
        <taxon>Ecdysozoa</taxon>
        <taxon>Arthropoda</taxon>
        <taxon>Crustacea</taxon>
        <taxon>Multicrustacea</taxon>
        <taxon>Malacostraca</taxon>
        <taxon>Eumalacostraca</taxon>
        <taxon>Peracarida</taxon>
        <taxon>Isopoda</taxon>
        <taxon>Oniscidea</taxon>
        <taxon>Crinocheta</taxon>
        <taxon>Armadillidiidae</taxon>
        <taxon>Armadillidium</taxon>
    </lineage>
</organism>
<feature type="transmembrane region" description="Helical" evidence="2">
    <location>
        <begin position="669"/>
        <end position="694"/>
    </location>
</feature>
<dbReference type="InterPro" id="IPR013783">
    <property type="entry name" value="Ig-like_fold"/>
</dbReference>
<feature type="region of interest" description="Disordered" evidence="1">
    <location>
        <begin position="756"/>
        <end position="781"/>
    </location>
</feature>
<feature type="region of interest" description="Disordered" evidence="1">
    <location>
        <begin position="798"/>
        <end position="831"/>
    </location>
</feature>
<feature type="compositionally biased region" description="Basic and acidic residues" evidence="1">
    <location>
        <begin position="805"/>
        <end position="827"/>
    </location>
</feature>
<feature type="region of interest" description="Disordered" evidence="1">
    <location>
        <begin position="36"/>
        <end position="77"/>
    </location>
</feature>
<keyword evidence="2" id="KW-1133">Transmembrane helix</keyword>
<keyword evidence="2" id="KW-0472">Membrane</keyword>
<dbReference type="Gene3D" id="2.60.40.10">
    <property type="entry name" value="Immunoglobulins"/>
    <property type="match status" value="1"/>
</dbReference>
<keyword evidence="4" id="KW-1185">Reference proteome</keyword>
<protein>
    <submittedName>
        <fullName evidence="3">Calcium-activated chloride channel regulator 1</fullName>
    </submittedName>
</protein>
<name>A0A5N5TH03_9CRUS</name>
<feature type="compositionally biased region" description="Polar residues" evidence="1">
    <location>
        <begin position="765"/>
        <end position="776"/>
    </location>
</feature>
<feature type="non-terminal residue" evidence="3">
    <location>
        <position position="1"/>
    </location>
</feature>
<dbReference type="AlphaFoldDB" id="A0A5N5TH03"/>
<dbReference type="OrthoDB" id="687730at2759"/>
<evidence type="ECO:0000256" key="2">
    <source>
        <dbReference type="SAM" id="Phobius"/>
    </source>
</evidence>
<gene>
    <name evidence="3" type="primary">CLCA1</name>
    <name evidence="3" type="ORF">Anas_01637</name>
</gene>
<feature type="compositionally biased region" description="Basic and acidic residues" evidence="1">
    <location>
        <begin position="57"/>
        <end position="72"/>
    </location>
</feature>
<proteinExistence type="predicted"/>
<comment type="caution">
    <text evidence="3">The sequence shown here is derived from an EMBL/GenBank/DDBJ whole genome shotgun (WGS) entry which is preliminary data.</text>
</comment>
<sequence length="885" mass="98403">IYNQNLFPNSNLSNDRIKKFEANFLNKTGKQIFTVNESSEPSASPVKVEAVANTPEENSKQLAKDKSSKSSKTEISSPFHKFQEPKINFLSASKKTVIFALDLSSAAVAQTSVDWLRGGLLRWMFGIGSGVNIGIIASYSNTSFPLSFGPIAPGPSTSRQLEDHLTLLPYQHEVDDDVYGGPYCLGCVIKETEKMLTDAAIPLESAILILGVCEPVIPENQLKIASNTRIPIHTVALCPNSPLLIERLATKQGSWALSQITMETGFASEVQLGKLATKITEESLLWPNNLRLQSIYEEEKLLRDEDVEKIGAYRRVVDIWIGNKKKEMIRDTTRRYWALLEGHETTISYSFKYLSTSLEIPLTVAIGIYERSGDKGLNVKLRTNMRFYEPTNPQSPYLKVWAIITKDGKRVSDADVTLSVTYLNGRTPSTYSLMMLDDGSTEPDMKSGDGIYSRYLTWTPGPGRYILTAKVTESGRSVIGITGKSLRHTVESSPISLILKSALPGDIFPPSRITSLDVSSIGNTLVNISWLAPGGDLDQGSAWRYQLKMYTGREALSKENFDATGIDVYCIHGQEERAPMPAPALFGTPQYCVTSIPFSNLNWYFAIRAIDGANNTGRISNIVSTFVYEPTTTLRAKEAKFNDGVQKVMMSTVIPANNKLSDKSSSWRLYGAALIGAVSFIMFVISVFACIICCRRARLRRSKDPERPIYKIYVNNAYIQEEDGEIKVVSKEKSITEKDPTQQWVNSLDKYSSVDAPKEEVVESSGDTLEQHSPSSKYPKPVRFGVLTNGIPTLHSPTIIPVHSSRNDYHSDDEGGFRPRSSYDDKTQPPPKFSSFRYLSPQEINSVPPRPMDYSPTYGISKNQNAALPHGTVRSVKKRRHISFV</sequence>
<evidence type="ECO:0000256" key="1">
    <source>
        <dbReference type="SAM" id="MobiDB-lite"/>
    </source>
</evidence>
<dbReference type="EMBL" id="SEYY01001199">
    <property type="protein sequence ID" value="KAB7505527.1"/>
    <property type="molecule type" value="Genomic_DNA"/>
</dbReference>
<reference evidence="3 4" key="1">
    <citation type="journal article" date="2019" name="PLoS Biol.">
        <title>Sex chromosomes control vertical transmission of feminizing Wolbachia symbionts in an isopod.</title>
        <authorList>
            <person name="Becking T."/>
            <person name="Chebbi M.A."/>
            <person name="Giraud I."/>
            <person name="Moumen B."/>
            <person name="Laverre T."/>
            <person name="Caubet Y."/>
            <person name="Peccoud J."/>
            <person name="Gilbert C."/>
            <person name="Cordaux R."/>
        </authorList>
    </citation>
    <scope>NUCLEOTIDE SEQUENCE [LARGE SCALE GENOMIC DNA]</scope>
    <source>
        <strain evidence="3">ANa2</strain>
        <tissue evidence="3">Whole body excluding digestive tract and cuticle</tissue>
    </source>
</reference>
<keyword evidence="2" id="KW-0812">Transmembrane</keyword>
<evidence type="ECO:0000313" key="3">
    <source>
        <dbReference type="EMBL" id="KAB7505527.1"/>
    </source>
</evidence>
<evidence type="ECO:0000313" key="4">
    <source>
        <dbReference type="Proteomes" id="UP000326759"/>
    </source>
</evidence>
<accession>A0A5N5TH03</accession>